<evidence type="ECO:0000313" key="3">
    <source>
        <dbReference type="EMBL" id="MCS0596388.1"/>
    </source>
</evidence>
<dbReference type="InterPro" id="IPR021961">
    <property type="entry name" value="McrB_DNA-bd"/>
</dbReference>
<dbReference type="Proteomes" id="UP001206572">
    <property type="component" value="Unassembled WGS sequence"/>
</dbReference>
<reference evidence="3 4" key="1">
    <citation type="submission" date="2022-08" db="EMBL/GenBank/DDBJ databases">
        <title>Reclassification of Massilia species as members of the genera Telluria, Duganella, Pseudoduganella, Mokoshia gen. nov. and Zemynaea gen. nov. using orthogonal and non-orthogonal genome-based approaches.</title>
        <authorList>
            <person name="Bowman J.P."/>
        </authorList>
    </citation>
    <scope>NUCLEOTIDE SEQUENCE [LARGE SCALE GENOMIC DNA]</scope>
    <source>
        <strain evidence="3 4">JCM 31661</strain>
    </source>
</reference>
<dbReference type="RefSeq" id="WP_258827430.1">
    <property type="nucleotide sequence ID" value="NZ_JANUHA010000004.1"/>
</dbReference>
<dbReference type="InterPro" id="IPR003615">
    <property type="entry name" value="HNH_nuc"/>
</dbReference>
<dbReference type="CDD" id="cd00085">
    <property type="entry name" value="HNHc"/>
    <property type="match status" value="1"/>
</dbReference>
<dbReference type="Pfam" id="PF12102">
    <property type="entry name" value="MrcB_N"/>
    <property type="match status" value="1"/>
</dbReference>
<dbReference type="EMBL" id="JANUHA010000004">
    <property type="protein sequence ID" value="MCS0596388.1"/>
    <property type="molecule type" value="Genomic_DNA"/>
</dbReference>
<dbReference type="InterPro" id="IPR002711">
    <property type="entry name" value="HNH"/>
</dbReference>
<dbReference type="Pfam" id="PF01844">
    <property type="entry name" value="HNH"/>
    <property type="match status" value="1"/>
</dbReference>
<name>A0ABT2AKW6_9BURK</name>
<sequence>MDALHIALKIGKEFAFERTQKYKGNHLAHIIRSDWPNSVAQVLAKTKAPIIARASAGTGNWNAAPFMAFLDERLTTSPQRGYYPVFLYERGFESFCLVMAQGADRLKSTLGNKDALRELKRRAPKIRDAAPDWESKGFSVESFQTYSRGNVTFGRNADDPWAASVAFGKRYLIANPPTLSEFLNDLLLMLELYEEIYERIGDTFFAEELVMEGLAATGELPIAGVTGLDGALKIDEHKKRERRERNSKLVKDVKANLGYICQGCEASLDAIYGEAGKEFIEAHHLTPLSQAPKQGVQLTEKDFAVLCPTCHRIIHRLGCPSLDHLRQVVNPQLRNFHRTIKPNWKVA</sequence>
<evidence type="ECO:0000259" key="1">
    <source>
        <dbReference type="Pfam" id="PF01844"/>
    </source>
</evidence>
<dbReference type="Gene3D" id="3.30.920.90">
    <property type="match status" value="1"/>
</dbReference>
<gene>
    <name evidence="3" type="ORF">NX780_08495</name>
</gene>
<feature type="domain" description="Type IV methyl-directed restriction enzyme EcoKMcrB subunit DNA-binding" evidence="2">
    <location>
        <begin position="10"/>
        <end position="197"/>
    </location>
</feature>
<organism evidence="3 4">
    <name type="scientific">Massilia agri</name>
    <dbReference type="NCBI Taxonomy" id="1886785"/>
    <lineage>
        <taxon>Bacteria</taxon>
        <taxon>Pseudomonadati</taxon>
        <taxon>Pseudomonadota</taxon>
        <taxon>Betaproteobacteria</taxon>
        <taxon>Burkholderiales</taxon>
        <taxon>Oxalobacteraceae</taxon>
        <taxon>Telluria group</taxon>
        <taxon>Massilia</taxon>
    </lineage>
</organism>
<accession>A0ABT2AKW6</accession>
<evidence type="ECO:0000259" key="2">
    <source>
        <dbReference type="Pfam" id="PF12102"/>
    </source>
</evidence>
<evidence type="ECO:0000313" key="4">
    <source>
        <dbReference type="Proteomes" id="UP001206572"/>
    </source>
</evidence>
<comment type="caution">
    <text evidence="3">The sequence shown here is derived from an EMBL/GenBank/DDBJ whole genome shotgun (WGS) entry which is preliminary data.</text>
</comment>
<keyword evidence="4" id="KW-1185">Reference proteome</keyword>
<feature type="domain" description="HNH" evidence="1">
    <location>
        <begin position="261"/>
        <end position="316"/>
    </location>
</feature>
<protein>
    <submittedName>
        <fullName evidence="3">DUF3578 domain-containing protein</fullName>
    </submittedName>
</protein>
<proteinExistence type="predicted"/>